<keyword evidence="2" id="KW-1185">Reference proteome</keyword>
<organism evidence="1 2">
    <name type="scientific">Lithospermum erythrorhizon</name>
    <name type="common">Purple gromwell</name>
    <name type="synonym">Lithospermum officinale var. erythrorhizon</name>
    <dbReference type="NCBI Taxonomy" id="34254"/>
    <lineage>
        <taxon>Eukaryota</taxon>
        <taxon>Viridiplantae</taxon>
        <taxon>Streptophyta</taxon>
        <taxon>Embryophyta</taxon>
        <taxon>Tracheophyta</taxon>
        <taxon>Spermatophyta</taxon>
        <taxon>Magnoliopsida</taxon>
        <taxon>eudicotyledons</taxon>
        <taxon>Gunneridae</taxon>
        <taxon>Pentapetalae</taxon>
        <taxon>asterids</taxon>
        <taxon>lamiids</taxon>
        <taxon>Boraginales</taxon>
        <taxon>Boraginaceae</taxon>
        <taxon>Boraginoideae</taxon>
        <taxon>Lithospermeae</taxon>
        <taxon>Lithospermum</taxon>
    </lineage>
</organism>
<dbReference type="Proteomes" id="UP001454036">
    <property type="component" value="Unassembled WGS sequence"/>
</dbReference>
<dbReference type="AlphaFoldDB" id="A0AAV3RH45"/>
<evidence type="ECO:0000313" key="2">
    <source>
        <dbReference type="Proteomes" id="UP001454036"/>
    </source>
</evidence>
<sequence length="74" mass="7800">MGEGLVEAWSRYFGLGLKMPRKLRLMGREGVGGLFMRLDSGSGCLGGWDDADGAAGHGPVEREGWAAAEMCGLV</sequence>
<reference evidence="1 2" key="1">
    <citation type="submission" date="2024-01" db="EMBL/GenBank/DDBJ databases">
        <title>The complete chloroplast genome sequence of Lithospermum erythrorhizon: insights into the phylogenetic relationship among Boraginaceae species and the maternal lineages of purple gromwells.</title>
        <authorList>
            <person name="Okada T."/>
            <person name="Watanabe K."/>
        </authorList>
    </citation>
    <scope>NUCLEOTIDE SEQUENCE [LARGE SCALE GENOMIC DNA]</scope>
</reference>
<gene>
    <name evidence="1" type="ORF">LIER_27899</name>
</gene>
<accession>A0AAV3RH45</accession>
<evidence type="ECO:0000313" key="1">
    <source>
        <dbReference type="EMBL" id="GAA0174523.1"/>
    </source>
</evidence>
<protein>
    <submittedName>
        <fullName evidence="1">Uncharacterized protein</fullName>
    </submittedName>
</protein>
<comment type="caution">
    <text evidence="1">The sequence shown here is derived from an EMBL/GenBank/DDBJ whole genome shotgun (WGS) entry which is preliminary data.</text>
</comment>
<name>A0AAV3RH45_LITER</name>
<proteinExistence type="predicted"/>
<dbReference type="EMBL" id="BAABME010009113">
    <property type="protein sequence ID" value="GAA0174523.1"/>
    <property type="molecule type" value="Genomic_DNA"/>
</dbReference>